<reference evidence="1" key="1">
    <citation type="submission" date="2019-08" db="EMBL/GenBank/DDBJ databases">
        <authorList>
            <person name="Kucharzyk K."/>
            <person name="Murdoch R.W."/>
            <person name="Higgins S."/>
            <person name="Loffler F."/>
        </authorList>
    </citation>
    <scope>NUCLEOTIDE SEQUENCE</scope>
</reference>
<proteinExistence type="predicted"/>
<accession>A0A645CKQ8</accession>
<protein>
    <submittedName>
        <fullName evidence="1">Uncharacterized protein</fullName>
    </submittedName>
</protein>
<comment type="caution">
    <text evidence="1">The sequence shown here is derived from an EMBL/GenBank/DDBJ whole genome shotgun (WGS) entry which is preliminary data.</text>
</comment>
<name>A0A645CKQ8_9ZZZZ</name>
<dbReference type="AlphaFoldDB" id="A0A645CKQ8"/>
<sequence length="140" mass="16828">MLRRQIGKFVDPFFKRNIEECCILCVDDCLAAFENLIQSRFGHKHAEFRTLLLIGKHLTHIARHIRQEREIILYILNIFQFKQRKGKRHIGMQPAVFRQRFIVIRVVRIRCVILQDLMQHIIGELRLRFELLAVDRVKLL</sequence>
<organism evidence="1">
    <name type="scientific">bioreactor metagenome</name>
    <dbReference type="NCBI Taxonomy" id="1076179"/>
    <lineage>
        <taxon>unclassified sequences</taxon>
        <taxon>metagenomes</taxon>
        <taxon>ecological metagenomes</taxon>
    </lineage>
</organism>
<dbReference type="EMBL" id="VSSQ01027996">
    <property type="protein sequence ID" value="MPM77517.1"/>
    <property type="molecule type" value="Genomic_DNA"/>
</dbReference>
<evidence type="ECO:0000313" key="1">
    <source>
        <dbReference type="EMBL" id="MPM77517.1"/>
    </source>
</evidence>
<gene>
    <name evidence="1" type="ORF">SDC9_124523</name>
</gene>